<evidence type="ECO:0000313" key="9">
    <source>
        <dbReference type="Proteomes" id="UP000694397"/>
    </source>
</evidence>
<dbReference type="Pfam" id="PF00018">
    <property type="entry name" value="SH3_1"/>
    <property type="match status" value="1"/>
</dbReference>
<evidence type="ECO:0000259" key="6">
    <source>
        <dbReference type="PROSITE" id="PS50001"/>
    </source>
</evidence>
<dbReference type="Gene3D" id="3.30.505.10">
    <property type="entry name" value="SH2 domain"/>
    <property type="match status" value="1"/>
</dbReference>
<feature type="domain" description="SH2" evidence="6">
    <location>
        <begin position="88"/>
        <end position="179"/>
    </location>
</feature>
<dbReference type="OrthoDB" id="9924021at2759"/>
<protein>
    <submittedName>
        <fullName evidence="8">Src like adaptor</fullName>
    </submittedName>
</protein>
<dbReference type="PRINTS" id="PR00401">
    <property type="entry name" value="SH2DOMAIN"/>
</dbReference>
<evidence type="ECO:0000256" key="4">
    <source>
        <dbReference type="PROSITE-ProRule" id="PRU00191"/>
    </source>
</evidence>
<dbReference type="GeneID" id="108940721"/>
<dbReference type="AlphaFoldDB" id="A0A8C9QVJ1"/>
<keyword evidence="1 5" id="KW-0728">SH3 domain</keyword>
<dbReference type="InterPro" id="IPR000980">
    <property type="entry name" value="SH2"/>
</dbReference>
<dbReference type="SMART" id="SM00326">
    <property type="entry name" value="SH3"/>
    <property type="match status" value="1"/>
</dbReference>
<dbReference type="Gene3D" id="2.30.30.40">
    <property type="entry name" value="SH3 Domains"/>
    <property type="match status" value="1"/>
</dbReference>
<evidence type="ECO:0000256" key="3">
    <source>
        <dbReference type="ARBA" id="ARBA00023288"/>
    </source>
</evidence>
<dbReference type="SUPFAM" id="SSF50044">
    <property type="entry name" value="SH3-domain"/>
    <property type="match status" value="1"/>
</dbReference>
<sequence length="280" mass="31105">MGNAGTSKAAMKESGDGAVCADPLLKDDFTLVVLHDYPSSDTGEPIFRVGEKLQVLSEDESWWQVCSVMTKNKSYIPKNQTGKVYQGWLFEGVGRQNAEELLQLPGHRAGSFLIRESTSEQGTYSLSVLNRCVKHYRIFHLPNGRYYISRQVTFQSLEDLINHYSDSADDLCCTLTTPCLAFNTGVNLSDQPPPVVMRCNFDRKKVKQSELIDQKSPGSPDNSDSAVSFGVRNSIAAYISLMESGPLKQKSSSKKKCKSYMYPGEVNGVANEEESFQQLI</sequence>
<dbReference type="Proteomes" id="UP000694397">
    <property type="component" value="Chromosome 18"/>
</dbReference>
<reference evidence="8" key="2">
    <citation type="submission" date="2025-08" db="UniProtKB">
        <authorList>
            <consortium name="Ensembl"/>
        </authorList>
    </citation>
    <scope>IDENTIFICATION</scope>
</reference>
<dbReference type="InterPro" id="IPR036028">
    <property type="entry name" value="SH3-like_dom_sf"/>
</dbReference>
<dbReference type="InterPro" id="IPR043539">
    <property type="entry name" value="Grb2-like"/>
</dbReference>
<dbReference type="InterPro" id="IPR001452">
    <property type="entry name" value="SH3_domain"/>
</dbReference>
<accession>A0A8C9QVJ1</accession>
<name>A0A8C9QVJ1_SCLFO</name>
<dbReference type="KEGG" id="sfm:108940721"/>
<evidence type="ECO:0000256" key="2">
    <source>
        <dbReference type="ARBA" id="ARBA00022999"/>
    </source>
</evidence>
<dbReference type="SMART" id="SM00252">
    <property type="entry name" value="SH2"/>
    <property type="match status" value="1"/>
</dbReference>
<reference evidence="8 9" key="1">
    <citation type="submission" date="2019-04" db="EMBL/GenBank/DDBJ databases">
        <authorList>
            <consortium name="Wellcome Sanger Institute Data Sharing"/>
        </authorList>
    </citation>
    <scope>NUCLEOTIDE SEQUENCE [LARGE SCALE GENOMIC DNA]</scope>
</reference>
<gene>
    <name evidence="8" type="primary">SLA</name>
</gene>
<dbReference type="GeneTree" id="ENSGT00940000159104"/>
<keyword evidence="3" id="KW-0449">Lipoprotein</keyword>
<dbReference type="PANTHER" id="PTHR46037">
    <property type="entry name" value="PROTEIN ENHANCER OF SEVENLESS 2B"/>
    <property type="match status" value="1"/>
</dbReference>
<dbReference type="PROSITE" id="PS50002">
    <property type="entry name" value="SH3"/>
    <property type="match status" value="1"/>
</dbReference>
<dbReference type="InterPro" id="IPR036860">
    <property type="entry name" value="SH2_dom_sf"/>
</dbReference>
<keyword evidence="9" id="KW-1185">Reference proteome</keyword>
<keyword evidence="2 4" id="KW-0727">SH2 domain</keyword>
<organism evidence="8 9">
    <name type="scientific">Scleropages formosus</name>
    <name type="common">Asian bonytongue</name>
    <name type="synonym">Osteoglossum formosum</name>
    <dbReference type="NCBI Taxonomy" id="113540"/>
    <lineage>
        <taxon>Eukaryota</taxon>
        <taxon>Metazoa</taxon>
        <taxon>Chordata</taxon>
        <taxon>Craniata</taxon>
        <taxon>Vertebrata</taxon>
        <taxon>Euteleostomi</taxon>
        <taxon>Actinopterygii</taxon>
        <taxon>Neopterygii</taxon>
        <taxon>Teleostei</taxon>
        <taxon>Osteoglossocephala</taxon>
        <taxon>Osteoglossomorpha</taxon>
        <taxon>Osteoglossiformes</taxon>
        <taxon>Osteoglossidae</taxon>
        <taxon>Scleropages</taxon>
    </lineage>
</organism>
<evidence type="ECO:0000256" key="1">
    <source>
        <dbReference type="ARBA" id="ARBA00022443"/>
    </source>
</evidence>
<evidence type="ECO:0000256" key="5">
    <source>
        <dbReference type="PROSITE-ProRule" id="PRU00192"/>
    </source>
</evidence>
<evidence type="ECO:0000313" key="8">
    <source>
        <dbReference type="Ensembl" id="ENSSFOP00015001413.1"/>
    </source>
</evidence>
<proteinExistence type="predicted"/>
<evidence type="ECO:0000259" key="7">
    <source>
        <dbReference type="PROSITE" id="PS50002"/>
    </source>
</evidence>
<dbReference type="PROSITE" id="PS50001">
    <property type="entry name" value="SH2"/>
    <property type="match status" value="1"/>
</dbReference>
<dbReference type="Ensembl" id="ENSSFOT00015001449.2">
    <property type="protein sequence ID" value="ENSSFOP00015001413.1"/>
    <property type="gene ID" value="ENSSFOG00015001015.2"/>
</dbReference>
<dbReference type="Pfam" id="PF00017">
    <property type="entry name" value="SH2"/>
    <property type="match status" value="1"/>
</dbReference>
<reference evidence="8" key="3">
    <citation type="submission" date="2025-09" db="UniProtKB">
        <authorList>
            <consortium name="Ensembl"/>
        </authorList>
    </citation>
    <scope>IDENTIFICATION</scope>
</reference>
<feature type="domain" description="SH3" evidence="7">
    <location>
        <begin position="26"/>
        <end position="86"/>
    </location>
</feature>
<dbReference type="SUPFAM" id="SSF55550">
    <property type="entry name" value="SH2 domain"/>
    <property type="match status" value="1"/>
</dbReference>